<organism evidence="6 7">
    <name type="scientific">Mycena albidolilacea</name>
    <dbReference type="NCBI Taxonomy" id="1033008"/>
    <lineage>
        <taxon>Eukaryota</taxon>
        <taxon>Fungi</taxon>
        <taxon>Dikarya</taxon>
        <taxon>Basidiomycota</taxon>
        <taxon>Agaricomycotina</taxon>
        <taxon>Agaricomycetes</taxon>
        <taxon>Agaricomycetidae</taxon>
        <taxon>Agaricales</taxon>
        <taxon>Marasmiineae</taxon>
        <taxon>Mycenaceae</taxon>
        <taxon>Mycena</taxon>
    </lineage>
</organism>
<dbReference type="GO" id="GO:0016616">
    <property type="term" value="F:oxidoreductase activity, acting on the CH-OH group of donors, NAD or NADP as acceptor"/>
    <property type="evidence" value="ECO:0007669"/>
    <property type="project" value="UniProtKB-ARBA"/>
</dbReference>
<dbReference type="PROSITE" id="PS00798">
    <property type="entry name" value="ALDOKETO_REDUCTASE_1"/>
    <property type="match status" value="1"/>
</dbReference>
<proteinExistence type="predicted"/>
<feature type="domain" description="NADP-dependent oxidoreductase" evidence="5">
    <location>
        <begin position="34"/>
        <end position="285"/>
    </location>
</feature>
<dbReference type="AlphaFoldDB" id="A0AAD7F1M9"/>
<dbReference type="Gene3D" id="3.20.20.100">
    <property type="entry name" value="NADP-dependent oxidoreductase domain"/>
    <property type="match status" value="1"/>
</dbReference>
<feature type="active site" description="Proton donor" evidence="2">
    <location>
        <position position="56"/>
    </location>
</feature>
<evidence type="ECO:0000256" key="3">
    <source>
        <dbReference type="PIRSR" id="PIRSR000097-2"/>
    </source>
</evidence>
<dbReference type="PROSITE" id="PS00063">
    <property type="entry name" value="ALDOKETO_REDUCTASE_3"/>
    <property type="match status" value="1"/>
</dbReference>
<feature type="binding site" evidence="3">
    <location>
        <position position="112"/>
    </location>
    <ligand>
        <name>substrate</name>
    </ligand>
</feature>
<evidence type="ECO:0000256" key="4">
    <source>
        <dbReference type="PIRSR" id="PIRSR000097-3"/>
    </source>
</evidence>
<dbReference type="FunFam" id="3.20.20.100:FF:000002">
    <property type="entry name" value="2,5-diketo-D-gluconic acid reductase A"/>
    <property type="match status" value="1"/>
</dbReference>
<feature type="site" description="Lowers pKa of active site Tyr" evidence="4">
    <location>
        <position position="81"/>
    </location>
</feature>
<keyword evidence="7" id="KW-1185">Reference proteome</keyword>
<dbReference type="InterPro" id="IPR018170">
    <property type="entry name" value="Aldo/ket_reductase_CS"/>
</dbReference>
<dbReference type="EMBL" id="JARIHO010000003">
    <property type="protein sequence ID" value="KAJ7364416.1"/>
    <property type="molecule type" value="Genomic_DNA"/>
</dbReference>
<dbReference type="PIRSF" id="PIRSF000097">
    <property type="entry name" value="AKR"/>
    <property type="match status" value="1"/>
</dbReference>
<dbReference type="Pfam" id="PF00248">
    <property type="entry name" value="Aldo_ket_red"/>
    <property type="match status" value="1"/>
</dbReference>
<name>A0AAD7F1M9_9AGAR</name>
<dbReference type="PRINTS" id="PR00069">
    <property type="entry name" value="ALDKETRDTASE"/>
</dbReference>
<reference evidence="6" key="1">
    <citation type="submission" date="2023-03" db="EMBL/GenBank/DDBJ databases">
        <title>Massive genome expansion in bonnet fungi (Mycena s.s.) driven by repeated elements and novel gene families across ecological guilds.</title>
        <authorList>
            <consortium name="Lawrence Berkeley National Laboratory"/>
            <person name="Harder C.B."/>
            <person name="Miyauchi S."/>
            <person name="Viragh M."/>
            <person name="Kuo A."/>
            <person name="Thoen E."/>
            <person name="Andreopoulos B."/>
            <person name="Lu D."/>
            <person name="Skrede I."/>
            <person name="Drula E."/>
            <person name="Henrissat B."/>
            <person name="Morin E."/>
            <person name="Kohler A."/>
            <person name="Barry K."/>
            <person name="LaButti K."/>
            <person name="Morin E."/>
            <person name="Salamov A."/>
            <person name="Lipzen A."/>
            <person name="Mereny Z."/>
            <person name="Hegedus B."/>
            <person name="Baldrian P."/>
            <person name="Stursova M."/>
            <person name="Weitz H."/>
            <person name="Taylor A."/>
            <person name="Grigoriev I.V."/>
            <person name="Nagy L.G."/>
            <person name="Martin F."/>
            <person name="Kauserud H."/>
        </authorList>
    </citation>
    <scope>NUCLEOTIDE SEQUENCE</scope>
    <source>
        <strain evidence="6">CBHHK002</strain>
    </source>
</reference>
<dbReference type="InterPro" id="IPR020471">
    <property type="entry name" value="AKR"/>
</dbReference>
<evidence type="ECO:0000259" key="5">
    <source>
        <dbReference type="Pfam" id="PF00248"/>
    </source>
</evidence>
<comment type="caution">
    <text evidence="6">The sequence shown here is derived from an EMBL/GenBank/DDBJ whole genome shotgun (WGS) entry which is preliminary data.</text>
</comment>
<sequence length="312" mass="34676">MAAIPSIKLNTGAQIPAIGLGGGPDTFTPEAIADSERWFLTAFEAGYRHFDTAWLYGTEFGLGAALRASNVPREEVFITTKLPHHHHGHVERSFNDSLSRLGVEYVDLYLMHSPQSLEYPTGYDLPTTMEGIFGGWKLDETLTFNETWAEMERLHASGKARAIGVSNFSIKTLEELFKTAKIVPAVNQVEVHPYFADTELLEYCRKKGIVVTAYSPTGYQKTRDDPVLVGLGEKYKVTPTQVMLAWHISRGIAAVPKSSNAGRQKENLTLPTLSAEDVASVTALDRKQRCEQWASFGPDGKLLGWTKEQWGW</sequence>
<accession>A0AAD7F1M9</accession>
<dbReference type="InterPro" id="IPR036812">
    <property type="entry name" value="NAD(P)_OxRdtase_dom_sf"/>
</dbReference>
<evidence type="ECO:0000256" key="2">
    <source>
        <dbReference type="PIRSR" id="PIRSR000097-1"/>
    </source>
</evidence>
<dbReference type="SUPFAM" id="SSF51430">
    <property type="entry name" value="NAD(P)-linked oxidoreductase"/>
    <property type="match status" value="1"/>
</dbReference>
<dbReference type="PANTHER" id="PTHR11732">
    <property type="entry name" value="ALDO/KETO REDUCTASE"/>
    <property type="match status" value="1"/>
</dbReference>
<evidence type="ECO:0000313" key="6">
    <source>
        <dbReference type="EMBL" id="KAJ7364416.1"/>
    </source>
</evidence>
<dbReference type="InterPro" id="IPR023210">
    <property type="entry name" value="NADP_OxRdtase_dom"/>
</dbReference>
<evidence type="ECO:0000313" key="7">
    <source>
        <dbReference type="Proteomes" id="UP001218218"/>
    </source>
</evidence>
<evidence type="ECO:0000256" key="1">
    <source>
        <dbReference type="ARBA" id="ARBA00023002"/>
    </source>
</evidence>
<keyword evidence="1" id="KW-0560">Oxidoreductase</keyword>
<dbReference type="CDD" id="cd19071">
    <property type="entry name" value="AKR_AKR1-5-like"/>
    <property type="match status" value="1"/>
</dbReference>
<protein>
    <submittedName>
        <fullName evidence="6">NADP-dependent oxidoreductase domain-containing protein</fullName>
    </submittedName>
</protein>
<dbReference type="PROSITE" id="PS00062">
    <property type="entry name" value="ALDOKETO_REDUCTASE_2"/>
    <property type="match status" value="1"/>
</dbReference>
<dbReference type="Proteomes" id="UP001218218">
    <property type="component" value="Unassembled WGS sequence"/>
</dbReference>
<gene>
    <name evidence="6" type="ORF">DFH08DRAFT_1073144</name>
</gene>